<sequence>MADSIYAQGTAVWYDDKELGWTDGVVTSTEVNGKDVTITLSNERQGKPVVVRTSLDAIANNDRKLPPLRNAPEFDDVEDLASIPHLNEPSLLRVIQARYAQEKIYTFSGIVLVAVNPFTKVPLYGADAIKKYSGKSRENLEPHLFSIAEETYTAMRQTRRSQTVIISGESGAGKTESAKYIMRYLASVSERASGGGASTVERRILATNPILEAFGNAKTMRNDNSSRFGKYIQILFDESHTIVGARIQTYLLERARISSLQLVRGERTYHIFYQLVAGASAAEREPLSLNRPASEFSFLAGGSFDQDAEAKNFQTTKHALSTIGITDHQMTSVFTLLAGLLHLGNVEIRQYHTSPDAILDETEPSLITAMNLLGIDLKEFRKWTTQKFFAARGENIRSVRTVAQARSVRDGVAKFIYACIFDWLITKVNSRLETNESMTKEQAFIAVLDIYGFEHFERNSFEQFCINYANEKLQHQFTSHVFKIQQKEYASEDINWQSIEFSDNQPTIDLIEGRLGILSILDEESRLAAGADTTFIEKLNWQLLGSTGGKASANFRSTPDSFTVKHYAHSVEYDVEGFLEKNRATVPEEHLELILKSTNMFLRAVVETSINSGKRAMESRAPTPPPMMAASVPSTPRKMRPMSGIGVQNLVANLTNGLDRVHHGPKGGAGARKPTQCSIFRSSLKLLMDTLVQTDIHYIRCIKPNENREAWALDPALTLAQLRACGVLETVRISLSGYPNRKTYEEFCSRCVSFLTQ</sequence>
<feature type="region of interest" description="Disordered" evidence="7">
    <location>
        <begin position="613"/>
        <end position="637"/>
    </location>
</feature>
<evidence type="ECO:0000313" key="9">
    <source>
        <dbReference type="EMBL" id="KIY64820.1"/>
    </source>
</evidence>
<dbReference type="Gene3D" id="1.10.10.820">
    <property type="match status" value="1"/>
</dbReference>
<feature type="region of interest" description="Actin-binding" evidence="6">
    <location>
        <begin position="684"/>
        <end position="706"/>
    </location>
</feature>
<dbReference type="OrthoDB" id="6108017at2759"/>
<dbReference type="PANTHER" id="PTHR13140">
    <property type="entry name" value="MYOSIN"/>
    <property type="match status" value="1"/>
</dbReference>
<dbReference type="GO" id="GO:0016459">
    <property type="term" value="C:myosin complex"/>
    <property type="evidence" value="ECO:0007669"/>
    <property type="project" value="UniProtKB-KW"/>
</dbReference>
<feature type="binding site" evidence="6">
    <location>
        <begin position="168"/>
        <end position="175"/>
    </location>
    <ligand>
        <name>ATP</name>
        <dbReference type="ChEBI" id="CHEBI:30616"/>
    </ligand>
</feature>
<dbReference type="InterPro" id="IPR027417">
    <property type="entry name" value="P-loop_NTPase"/>
</dbReference>
<protein>
    <recommendedName>
        <fullName evidence="8">Myosin motor domain-containing protein</fullName>
    </recommendedName>
</protein>
<dbReference type="Pfam" id="PF00063">
    <property type="entry name" value="Myosin_head"/>
    <property type="match status" value="1"/>
</dbReference>
<reference evidence="9 10" key="1">
    <citation type="journal article" date="2015" name="Fungal Genet. Biol.">
        <title>Evolution of novel wood decay mechanisms in Agaricales revealed by the genome sequences of Fistulina hepatica and Cylindrobasidium torrendii.</title>
        <authorList>
            <person name="Floudas D."/>
            <person name="Held B.W."/>
            <person name="Riley R."/>
            <person name="Nagy L.G."/>
            <person name="Koehler G."/>
            <person name="Ransdell A.S."/>
            <person name="Younus H."/>
            <person name="Chow J."/>
            <person name="Chiniquy J."/>
            <person name="Lipzen A."/>
            <person name="Tritt A."/>
            <person name="Sun H."/>
            <person name="Haridas S."/>
            <person name="LaButti K."/>
            <person name="Ohm R.A."/>
            <person name="Kues U."/>
            <person name="Blanchette R.A."/>
            <person name="Grigoriev I.V."/>
            <person name="Minto R.E."/>
            <person name="Hibbett D.S."/>
        </authorList>
    </citation>
    <scope>NUCLEOTIDE SEQUENCE [LARGE SCALE GENOMIC DNA]</scope>
    <source>
        <strain evidence="9 10">FP15055 ss-10</strain>
    </source>
</reference>
<evidence type="ECO:0000256" key="3">
    <source>
        <dbReference type="ARBA" id="ARBA00023123"/>
    </source>
</evidence>
<dbReference type="SUPFAM" id="SSF52540">
    <property type="entry name" value="P-loop containing nucleoside triphosphate hydrolases"/>
    <property type="match status" value="1"/>
</dbReference>
<dbReference type="GO" id="GO:0005524">
    <property type="term" value="F:ATP binding"/>
    <property type="evidence" value="ECO:0007669"/>
    <property type="project" value="UniProtKB-UniRule"/>
</dbReference>
<evidence type="ECO:0000256" key="5">
    <source>
        <dbReference type="ARBA" id="ARBA00023203"/>
    </source>
</evidence>
<dbReference type="GO" id="GO:0000146">
    <property type="term" value="F:microfilament motor activity"/>
    <property type="evidence" value="ECO:0007669"/>
    <property type="project" value="TreeGrafter"/>
</dbReference>
<dbReference type="Gene3D" id="1.20.120.720">
    <property type="entry name" value="Myosin VI head, motor domain, U50 subdomain"/>
    <property type="match status" value="1"/>
</dbReference>
<keyword evidence="2 6" id="KW-0067">ATP-binding</keyword>
<evidence type="ECO:0000256" key="6">
    <source>
        <dbReference type="PROSITE-ProRule" id="PRU00782"/>
    </source>
</evidence>
<dbReference type="Gene3D" id="1.20.58.530">
    <property type="match status" value="1"/>
</dbReference>
<dbReference type="GO" id="GO:0007015">
    <property type="term" value="P:actin filament organization"/>
    <property type="evidence" value="ECO:0007669"/>
    <property type="project" value="TreeGrafter"/>
</dbReference>
<evidence type="ECO:0000313" key="10">
    <source>
        <dbReference type="Proteomes" id="UP000054007"/>
    </source>
</evidence>
<evidence type="ECO:0000256" key="7">
    <source>
        <dbReference type="SAM" id="MobiDB-lite"/>
    </source>
</evidence>
<comment type="similarity">
    <text evidence="6">Belongs to the TRAFAC class myosin-kinesin ATPase superfamily. Myosin family.</text>
</comment>
<dbReference type="GO" id="GO:0016020">
    <property type="term" value="C:membrane"/>
    <property type="evidence" value="ECO:0007669"/>
    <property type="project" value="TreeGrafter"/>
</dbReference>
<organism evidence="9 10">
    <name type="scientific">Cylindrobasidium torrendii FP15055 ss-10</name>
    <dbReference type="NCBI Taxonomy" id="1314674"/>
    <lineage>
        <taxon>Eukaryota</taxon>
        <taxon>Fungi</taxon>
        <taxon>Dikarya</taxon>
        <taxon>Basidiomycota</taxon>
        <taxon>Agaricomycotina</taxon>
        <taxon>Agaricomycetes</taxon>
        <taxon>Agaricomycetidae</taxon>
        <taxon>Agaricales</taxon>
        <taxon>Marasmiineae</taxon>
        <taxon>Physalacriaceae</taxon>
        <taxon>Cylindrobasidium</taxon>
    </lineage>
</organism>
<gene>
    <name evidence="9" type="ORF">CYLTODRAFT_432472</name>
</gene>
<dbReference type="PROSITE" id="PS51456">
    <property type="entry name" value="MYOSIN_MOTOR"/>
    <property type="match status" value="1"/>
</dbReference>
<keyword evidence="4 6" id="KW-0505">Motor protein</keyword>
<evidence type="ECO:0000256" key="1">
    <source>
        <dbReference type="ARBA" id="ARBA00022741"/>
    </source>
</evidence>
<dbReference type="STRING" id="1314674.A0A0D7B3P7"/>
<dbReference type="PRINTS" id="PR00193">
    <property type="entry name" value="MYOSINHEAVY"/>
</dbReference>
<keyword evidence="3 6" id="KW-0518">Myosin</keyword>
<evidence type="ECO:0000256" key="2">
    <source>
        <dbReference type="ARBA" id="ARBA00022840"/>
    </source>
</evidence>
<name>A0A0D7B3P7_9AGAR</name>
<dbReference type="SMART" id="SM00242">
    <property type="entry name" value="MYSc"/>
    <property type="match status" value="1"/>
</dbReference>
<dbReference type="Gene3D" id="3.40.850.10">
    <property type="entry name" value="Kinesin motor domain"/>
    <property type="match status" value="1"/>
</dbReference>
<evidence type="ECO:0000256" key="4">
    <source>
        <dbReference type="ARBA" id="ARBA00023175"/>
    </source>
</evidence>
<dbReference type="EMBL" id="KN880617">
    <property type="protein sequence ID" value="KIY64820.1"/>
    <property type="molecule type" value="Genomic_DNA"/>
</dbReference>
<dbReference type="InterPro" id="IPR036961">
    <property type="entry name" value="Kinesin_motor_dom_sf"/>
</dbReference>
<dbReference type="Proteomes" id="UP000054007">
    <property type="component" value="Unassembled WGS sequence"/>
</dbReference>
<dbReference type="SUPFAM" id="SSF50084">
    <property type="entry name" value="Myosin S1 fragment, N-terminal domain"/>
    <property type="match status" value="1"/>
</dbReference>
<evidence type="ECO:0000259" key="8">
    <source>
        <dbReference type="PROSITE" id="PS51456"/>
    </source>
</evidence>
<proteinExistence type="inferred from homology"/>
<dbReference type="GO" id="GO:0051015">
    <property type="term" value="F:actin filament binding"/>
    <property type="evidence" value="ECO:0007669"/>
    <property type="project" value="TreeGrafter"/>
</dbReference>
<dbReference type="PANTHER" id="PTHR13140:SF706">
    <property type="entry name" value="DILUTE CLASS UNCONVENTIONAL MYOSIN, ISOFORM C"/>
    <property type="match status" value="1"/>
</dbReference>
<keyword evidence="1 6" id="KW-0547">Nucleotide-binding</keyword>
<keyword evidence="10" id="KW-1185">Reference proteome</keyword>
<feature type="domain" description="Myosin motor" evidence="8">
    <location>
        <begin position="75"/>
        <end position="757"/>
    </location>
</feature>
<dbReference type="AlphaFoldDB" id="A0A0D7B3P7"/>
<dbReference type="InterPro" id="IPR001609">
    <property type="entry name" value="Myosin_head_motor_dom-like"/>
</dbReference>
<accession>A0A0D7B3P7</accession>
<keyword evidence="5 6" id="KW-0009">Actin-binding</keyword>
<dbReference type="GO" id="GO:0005737">
    <property type="term" value="C:cytoplasm"/>
    <property type="evidence" value="ECO:0007669"/>
    <property type="project" value="TreeGrafter"/>
</dbReference>